<dbReference type="Proteomes" id="UP000784880">
    <property type="component" value="Unassembled WGS sequence"/>
</dbReference>
<accession>A0ABS6JKE5</accession>
<gene>
    <name evidence="2" type="ORF">KS419_20175</name>
</gene>
<dbReference type="PANTHER" id="PTHR36930:SF1">
    <property type="entry name" value="MOSC DOMAIN-CONTAINING PROTEIN"/>
    <property type="match status" value="1"/>
</dbReference>
<dbReference type="EMBL" id="JAHQCS010000162">
    <property type="protein sequence ID" value="MBU9714056.1"/>
    <property type="molecule type" value="Genomic_DNA"/>
</dbReference>
<proteinExistence type="predicted"/>
<dbReference type="PROSITE" id="PS51340">
    <property type="entry name" value="MOSC"/>
    <property type="match status" value="1"/>
</dbReference>
<protein>
    <submittedName>
        <fullName evidence="2">MOSC domain-containing protein</fullName>
    </submittedName>
</protein>
<dbReference type="InterPro" id="IPR052716">
    <property type="entry name" value="MOSC_domain"/>
</dbReference>
<organism evidence="2 3">
    <name type="scientific">Evansella tamaricis</name>
    <dbReference type="NCBI Taxonomy" id="2069301"/>
    <lineage>
        <taxon>Bacteria</taxon>
        <taxon>Bacillati</taxon>
        <taxon>Bacillota</taxon>
        <taxon>Bacilli</taxon>
        <taxon>Bacillales</taxon>
        <taxon>Bacillaceae</taxon>
        <taxon>Evansella</taxon>
    </lineage>
</organism>
<name>A0ABS6JKE5_9BACI</name>
<keyword evidence="3" id="KW-1185">Reference proteome</keyword>
<sequence>MSGELKKIWIKRMKRGPMDNVNEAVLIEGKGIETNANQGGKRQVTILEQEVWDELMEDLGTSLDPSLRRANLLVSGVQLENSRNKILQIGTCTIQIYGETKPCERMDEVFPGLKNEMYPKWRGGAYGKIIKGGTIQVGDTVELIETKNKII</sequence>
<dbReference type="RefSeq" id="WP_217068362.1">
    <property type="nucleotide sequence ID" value="NZ_JAHQCS010000162.1"/>
</dbReference>
<comment type="caution">
    <text evidence="2">The sequence shown here is derived from an EMBL/GenBank/DDBJ whole genome shotgun (WGS) entry which is preliminary data.</text>
</comment>
<dbReference type="Pfam" id="PF03473">
    <property type="entry name" value="MOSC"/>
    <property type="match status" value="1"/>
</dbReference>
<evidence type="ECO:0000313" key="3">
    <source>
        <dbReference type="Proteomes" id="UP000784880"/>
    </source>
</evidence>
<dbReference type="InterPro" id="IPR005302">
    <property type="entry name" value="MoCF_Sase_C"/>
</dbReference>
<evidence type="ECO:0000313" key="2">
    <source>
        <dbReference type="EMBL" id="MBU9714056.1"/>
    </source>
</evidence>
<reference evidence="2 3" key="1">
    <citation type="submission" date="2021-06" db="EMBL/GenBank/DDBJ databases">
        <title>Bacillus sp. RD4P76, an endophyte from a halophyte.</title>
        <authorList>
            <person name="Sun J.-Q."/>
        </authorList>
    </citation>
    <scope>NUCLEOTIDE SEQUENCE [LARGE SCALE GENOMIC DNA]</scope>
    <source>
        <strain evidence="2 3">CGMCC 1.15917</strain>
    </source>
</reference>
<evidence type="ECO:0000259" key="1">
    <source>
        <dbReference type="PROSITE" id="PS51340"/>
    </source>
</evidence>
<feature type="domain" description="MOSC" evidence="1">
    <location>
        <begin position="19"/>
        <end position="144"/>
    </location>
</feature>
<dbReference type="PANTHER" id="PTHR36930">
    <property type="entry name" value="METAL-SULFUR CLUSTER BIOSYNTHESIS PROTEINS YUAD-RELATED"/>
    <property type="match status" value="1"/>
</dbReference>